<comment type="caution">
    <text evidence="2">The sequence shown here is derived from an EMBL/GenBank/DDBJ whole genome shotgun (WGS) entry which is preliminary data.</text>
</comment>
<reference evidence="2" key="2">
    <citation type="submission" date="2023-06" db="EMBL/GenBank/DDBJ databases">
        <authorList>
            <consortium name="Lawrence Berkeley National Laboratory"/>
            <person name="Haridas S."/>
            <person name="Hensen N."/>
            <person name="Bonometti L."/>
            <person name="Westerberg I."/>
            <person name="Brannstrom I.O."/>
            <person name="Guillou S."/>
            <person name="Cros-Aarteil S."/>
            <person name="Calhoun S."/>
            <person name="Kuo A."/>
            <person name="Mondo S."/>
            <person name="Pangilinan J."/>
            <person name="Riley R."/>
            <person name="Labutti K."/>
            <person name="Andreopoulos B."/>
            <person name="Lipzen A."/>
            <person name="Chen C."/>
            <person name="Yanf M."/>
            <person name="Daum C."/>
            <person name="Ng V."/>
            <person name="Clum A."/>
            <person name="Steindorff A."/>
            <person name="Ohm R."/>
            <person name="Martin F."/>
            <person name="Silar P."/>
            <person name="Natvig D."/>
            <person name="Lalanne C."/>
            <person name="Gautier V."/>
            <person name="Ament-Velasquez S.L."/>
            <person name="Kruys A."/>
            <person name="Hutchinson M.I."/>
            <person name="Powell A.J."/>
            <person name="Barry K."/>
            <person name="Miller A.N."/>
            <person name="Grigoriev I.V."/>
            <person name="Debuchy R."/>
            <person name="Gladieux P."/>
            <person name="Thoren M.H."/>
            <person name="Johannesson H."/>
        </authorList>
    </citation>
    <scope>NUCLEOTIDE SEQUENCE</scope>
    <source>
        <strain evidence="2">CBS 958.72</strain>
    </source>
</reference>
<organism evidence="2 3">
    <name type="scientific">Lasiosphaeria ovina</name>
    <dbReference type="NCBI Taxonomy" id="92902"/>
    <lineage>
        <taxon>Eukaryota</taxon>
        <taxon>Fungi</taxon>
        <taxon>Dikarya</taxon>
        <taxon>Ascomycota</taxon>
        <taxon>Pezizomycotina</taxon>
        <taxon>Sordariomycetes</taxon>
        <taxon>Sordariomycetidae</taxon>
        <taxon>Sordariales</taxon>
        <taxon>Lasiosphaeriaceae</taxon>
        <taxon>Lasiosphaeria</taxon>
    </lineage>
</organism>
<feature type="transmembrane region" description="Helical" evidence="1">
    <location>
        <begin position="129"/>
        <end position="151"/>
    </location>
</feature>
<dbReference type="AlphaFoldDB" id="A0AAE0MYX3"/>
<keyword evidence="1" id="KW-1133">Transmembrane helix</keyword>
<reference evidence="2" key="1">
    <citation type="journal article" date="2023" name="Mol. Phylogenet. Evol.">
        <title>Genome-scale phylogeny and comparative genomics of the fungal order Sordariales.</title>
        <authorList>
            <person name="Hensen N."/>
            <person name="Bonometti L."/>
            <person name="Westerberg I."/>
            <person name="Brannstrom I.O."/>
            <person name="Guillou S."/>
            <person name="Cros-Aarteil S."/>
            <person name="Calhoun S."/>
            <person name="Haridas S."/>
            <person name="Kuo A."/>
            <person name="Mondo S."/>
            <person name="Pangilinan J."/>
            <person name="Riley R."/>
            <person name="LaButti K."/>
            <person name="Andreopoulos B."/>
            <person name="Lipzen A."/>
            <person name="Chen C."/>
            <person name="Yan M."/>
            <person name="Daum C."/>
            <person name="Ng V."/>
            <person name="Clum A."/>
            <person name="Steindorff A."/>
            <person name="Ohm R.A."/>
            <person name="Martin F."/>
            <person name="Silar P."/>
            <person name="Natvig D.O."/>
            <person name="Lalanne C."/>
            <person name="Gautier V."/>
            <person name="Ament-Velasquez S.L."/>
            <person name="Kruys A."/>
            <person name="Hutchinson M.I."/>
            <person name="Powell A.J."/>
            <person name="Barry K."/>
            <person name="Miller A.N."/>
            <person name="Grigoriev I.V."/>
            <person name="Debuchy R."/>
            <person name="Gladieux P."/>
            <person name="Hiltunen Thoren M."/>
            <person name="Johannesson H."/>
        </authorList>
    </citation>
    <scope>NUCLEOTIDE SEQUENCE</scope>
    <source>
        <strain evidence="2">CBS 958.72</strain>
    </source>
</reference>
<dbReference type="EMBL" id="JAULSN010000015">
    <property type="protein sequence ID" value="KAK3358605.1"/>
    <property type="molecule type" value="Genomic_DNA"/>
</dbReference>
<dbReference type="Proteomes" id="UP001287356">
    <property type="component" value="Unassembled WGS sequence"/>
</dbReference>
<sequence length="167" mass="19015">MIFSFPSVSFVFSLGNSFCFGRFLFSLSLFAPSLLPSRTYIYDDSWADGMTAASTLFQELAHGLMTKHKTDEKTNKITLPRGLVHYKGDTRGVYMTTTLMNHEPIIYDDHAGRHGNGELTACIYMEYRYVFFLFLFFSSFFLIFSCLVALAEAAVSWRSRFNSPANP</sequence>
<protein>
    <submittedName>
        <fullName evidence="2">Uncharacterized protein</fullName>
    </submittedName>
</protein>
<evidence type="ECO:0000256" key="1">
    <source>
        <dbReference type="SAM" id="Phobius"/>
    </source>
</evidence>
<evidence type="ECO:0000313" key="3">
    <source>
        <dbReference type="Proteomes" id="UP001287356"/>
    </source>
</evidence>
<evidence type="ECO:0000313" key="2">
    <source>
        <dbReference type="EMBL" id="KAK3358605.1"/>
    </source>
</evidence>
<proteinExistence type="predicted"/>
<keyword evidence="1" id="KW-0812">Transmembrane</keyword>
<gene>
    <name evidence="2" type="ORF">B0T24DRAFT_126733</name>
</gene>
<keyword evidence="1" id="KW-0472">Membrane</keyword>
<accession>A0AAE0MYX3</accession>
<keyword evidence="3" id="KW-1185">Reference proteome</keyword>
<name>A0AAE0MYX3_9PEZI</name>